<feature type="region of interest" description="Disordered" evidence="3">
    <location>
        <begin position="80"/>
        <end position="124"/>
    </location>
</feature>
<evidence type="ECO:0000313" key="4">
    <source>
        <dbReference type="EMBL" id="GIL59205.1"/>
    </source>
</evidence>
<keyword evidence="2" id="KW-0802">TPR repeat</keyword>
<feature type="compositionally biased region" description="Low complexity" evidence="3">
    <location>
        <begin position="166"/>
        <end position="191"/>
    </location>
</feature>
<dbReference type="InterPro" id="IPR011990">
    <property type="entry name" value="TPR-like_helical_dom_sf"/>
</dbReference>
<organism evidence="4 5">
    <name type="scientific">Volvox africanus</name>
    <dbReference type="NCBI Taxonomy" id="51714"/>
    <lineage>
        <taxon>Eukaryota</taxon>
        <taxon>Viridiplantae</taxon>
        <taxon>Chlorophyta</taxon>
        <taxon>core chlorophytes</taxon>
        <taxon>Chlorophyceae</taxon>
        <taxon>CS clade</taxon>
        <taxon>Chlamydomonadales</taxon>
        <taxon>Volvocaceae</taxon>
        <taxon>Volvox</taxon>
    </lineage>
</organism>
<comment type="caution">
    <text evidence="4">The sequence shown here is derived from an EMBL/GenBank/DDBJ whole genome shotgun (WGS) entry which is preliminary data.</text>
</comment>
<dbReference type="Pfam" id="PF13432">
    <property type="entry name" value="TPR_16"/>
    <property type="match status" value="1"/>
</dbReference>
<evidence type="ECO:0000256" key="2">
    <source>
        <dbReference type="ARBA" id="ARBA00022803"/>
    </source>
</evidence>
<name>A0A8J4BDE7_9CHLO</name>
<dbReference type="PANTHER" id="PTHR44858">
    <property type="entry name" value="TETRATRICOPEPTIDE REPEAT PROTEIN 6"/>
    <property type="match status" value="1"/>
</dbReference>
<dbReference type="InterPro" id="IPR019734">
    <property type="entry name" value="TPR_rpt"/>
</dbReference>
<accession>A0A8J4BDE7</accession>
<evidence type="ECO:0000313" key="5">
    <source>
        <dbReference type="Proteomes" id="UP000747399"/>
    </source>
</evidence>
<dbReference type="AlphaFoldDB" id="A0A8J4BDE7"/>
<dbReference type="Gene3D" id="1.25.40.10">
    <property type="entry name" value="Tetratricopeptide repeat domain"/>
    <property type="match status" value="2"/>
</dbReference>
<gene>
    <name evidence="4" type="ORF">Vafri_13885</name>
</gene>
<keyword evidence="5" id="KW-1185">Reference proteome</keyword>
<dbReference type="EMBL" id="BNCO01000034">
    <property type="protein sequence ID" value="GIL59205.1"/>
    <property type="molecule type" value="Genomic_DNA"/>
</dbReference>
<sequence>MDTSGISRLAFSPITDHHSPIYRRPYYMTATVHPSLHRHVFLPSRDAQPPTGRTVALLPPYPPSRNHSPLRSIPITAAIQSSLTTSPTTRTTAPATATATAEQRPGSGRRGAGGMAGSEKQNGQEQIELVGRRTFLACAAFLTASFAADIDTGGGGDGERRGLAHAAASSSTTASPSSATLTTITSPSAETTTVASTTTNVTRAVDLTTLQEEAYLAYAERRFQDAVNLLTECIAAEPGSARWREMRAEALVDGKNFPAAVQDFNAALALLPDKDLVTRARLLSGRALANEGLSDWEAALADYQRGMDLAAEAGESLDPYVLNSIGNCLNSLGRWEDAREQYLASAAVFQQARGFRGRNGSTSPRLDGAIFASSNAALMRAQMGDTDGAVQEMVRIARRAPGSADMRAALAALYWGQGRRQEAEEMWEFACDRITVGCAKYTDLDWLGRIRRWPPLMVDRMADFLALK</sequence>
<dbReference type="InterPro" id="IPR050498">
    <property type="entry name" value="Ycf3"/>
</dbReference>
<evidence type="ECO:0000256" key="1">
    <source>
        <dbReference type="ARBA" id="ARBA00022737"/>
    </source>
</evidence>
<protein>
    <submittedName>
        <fullName evidence="4">Uncharacterized protein</fullName>
    </submittedName>
</protein>
<dbReference type="SUPFAM" id="SSF48452">
    <property type="entry name" value="TPR-like"/>
    <property type="match status" value="1"/>
</dbReference>
<dbReference type="Proteomes" id="UP000747399">
    <property type="component" value="Unassembled WGS sequence"/>
</dbReference>
<reference evidence="4" key="1">
    <citation type="journal article" date="2021" name="Proc. Natl. Acad. Sci. U.S.A.">
        <title>Three genomes in the algal genus Volvox reveal the fate of a haploid sex-determining region after a transition to homothallism.</title>
        <authorList>
            <person name="Yamamoto K."/>
            <person name="Hamaji T."/>
            <person name="Kawai-Toyooka H."/>
            <person name="Matsuzaki R."/>
            <person name="Takahashi F."/>
            <person name="Nishimura Y."/>
            <person name="Kawachi M."/>
            <person name="Noguchi H."/>
            <person name="Minakuchi Y."/>
            <person name="Umen J.G."/>
            <person name="Toyoda A."/>
            <person name="Nozaki H."/>
        </authorList>
    </citation>
    <scope>NUCLEOTIDE SEQUENCE</scope>
    <source>
        <strain evidence="4">NIES-3780</strain>
    </source>
</reference>
<dbReference type="SMART" id="SM00028">
    <property type="entry name" value="TPR"/>
    <property type="match status" value="5"/>
</dbReference>
<feature type="region of interest" description="Disordered" evidence="3">
    <location>
        <begin position="155"/>
        <end position="191"/>
    </location>
</feature>
<keyword evidence="1" id="KW-0677">Repeat</keyword>
<proteinExistence type="predicted"/>
<dbReference type="PANTHER" id="PTHR44858:SF20">
    <property type="entry name" value="SHSP DOMAIN-CONTAINING PROTEIN"/>
    <property type="match status" value="1"/>
</dbReference>
<evidence type="ECO:0000256" key="3">
    <source>
        <dbReference type="SAM" id="MobiDB-lite"/>
    </source>
</evidence>
<feature type="compositionally biased region" description="Low complexity" evidence="3">
    <location>
        <begin position="84"/>
        <end position="101"/>
    </location>
</feature>